<feature type="domain" description="Integral membrane bound transporter" evidence="6">
    <location>
        <begin position="44"/>
        <end position="165"/>
    </location>
</feature>
<dbReference type="AlphaFoldDB" id="A0A934I2U9"/>
<keyword evidence="4 5" id="KW-0472">Membrane</keyword>
<dbReference type="InterPro" id="IPR049453">
    <property type="entry name" value="Memb_transporter_dom"/>
</dbReference>
<feature type="transmembrane region" description="Helical" evidence="5">
    <location>
        <begin position="152"/>
        <end position="169"/>
    </location>
</feature>
<evidence type="ECO:0000256" key="3">
    <source>
        <dbReference type="ARBA" id="ARBA00022989"/>
    </source>
</evidence>
<gene>
    <name evidence="7" type="ORF">JDV75_10930</name>
</gene>
<dbReference type="GO" id="GO:0016020">
    <property type="term" value="C:membrane"/>
    <property type="evidence" value="ECO:0007669"/>
    <property type="project" value="UniProtKB-SubCell"/>
</dbReference>
<evidence type="ECO:0000256" key="1">
    <source>
        <dbReference type="ARBA" id="ARBA00004141"/>
    </source>
</evidence>
<dbReference type="RefSeq" id="WP_198739277.1">
    <property type="nucleotide sequence ID" value="NZ_JAEIOS010000015.1"/>
</dbReference>
<name>A0A934I2U9_9CORY</name>
<keyword evidence="2 5" id="KW-0812">Transmembrane</keyword>
<evidence type="ECO:0000313" key="8">
    <source>
        <dbReference type="Proteomes" id="UP000645966"/>
    </source>
</evidence>
<evidence type="ECO:0000313" key="7">
    <source>
        <dbReference type="EMBL" id="MBI8990265.1"/>
    </source>
</evidence>
<feature type="transmembrane region" description="Helical" evidence="5">
    <location>
        <begin position="126"/>
        <end position="145"/>
    </location>
</feature>
<proteinExistence type="predicted"/>
<keyword evidence="8" id="KW-1185">Reference proteome</keyword>
<evidence type="ECO:0000259" key="6">
    <source>
        <dbReference type="Pfam" id="PF13515"/>
    </source>
</evidence>
<comment type="subcellular location">
    <subcellularLocation>
        <location evidence="1">Membrane</location>
        <topology evidence="1">Multi-pass membrane protein</topology>
    </subcellularLocation>
</comment>
<evidence type="ECO:0000256" key="2">
    <source>
        <dbReference type="ARBA" id="ARBA00022692"/>
    </source>
</evidence>
<feature type="transmembrane region" description="Helical" evidence="5">
    <location>
        <begin position="28"/>
        <end position="51"/>
    </location>
</feature>
<accession>A0A934I2U9</accession>
<sequence>MARRTSSVPNPATAVKELLRPGIQRLRLSWVSILQGGIAAGLSWWVAVNLFGHESVFFAPMAAIIVIGLTGGDRLRRAVELNIGVPLGVGIGDLLVTWLGTGTWQMTFIVLLALTVAVLVDKSPLVSTQAAIGVVLIATIFPPGTSGGIDRMLDAFIGGTVGIIVIALIPNSPLRGGRQEIATILTIAGHVLKEVAVDLADGNTKGINAALQEARGTQANINNLIAAAKTGREAATVSPLHWRNRRRVKSLMRILNPVDNAMRNTRVLARRALVLTEDGDDVSARQIAVLEEIADVMTALGDLFARGERVGTSERIPQLVRRLRVLGAMTGPEVADKKVLSAQMILGQSRSIIVDLLQICGMSRKSAQAALAPTSAHPHVDPEV</sequence>
<dbReference type="EMBL" id="JAEIOS010000015">
    <property type="protein sequence ID" value="MBI8990265.1"/>
    <property type="molecule type" value="Genomic_DNA"/>
</dbReference>
<reference evidence="7" key="1">
    <citation type="submission" date="2020-12" db="EMBL/GenBank/DDBJ databases">
        <title>Genome public.</title>
        <authorList>
            <person name="Sun Q."/>
        </authorList>
    </citation>
    <scope>NUCLEOTIDE SEQUENCE</scope>
    <source>
        <strain evidence="7">CCM 8863</strain>
    </source>
</reference>
<evidence type="ECO:0000256" key="4">
    <source>
        <dbReference type="ARBA" id="ARBA00023136"/>
    </source>
</evidence>
<comment type="caution">
    <text evidence="7">The sequence shown here is derived from an EMBL/GenBank/DDBJ whole genome shotgun (WGS) entry which is preliminary data.</text>
</comment>
<organism evidence="7 8">
    <name type="scientific">Corynebacterium meridianum</name>
    <dbReference type="NCBI Taxonomy" id="2765363"/>
    <lineage>
        <taxon>Bacteria</taxon>
        <taxon>Bacillati</taxon>
        <taxon>Actinomycetota</taxon>
        <taxon>Actinomycetes</taxon>
        <taxon>Mycobacteriales</taxon>
        <taxon>Corynebacteriaceae</taxon>
        <taxon>Corynebacterium</taxon>
    </lineage>
</organism>
<keyword evidence="3 5" id="KW-1133">Transmembrane helix</keyword>
<dbReference type="Pfam" id="PF13515">
    <property type="entry name" value="FUSC_2"/>
    <property type="match status" value="1"/>
</dbReference>
<dbReference type="Proteomes" id="UP000645966">
    <property type="component" value="Unassembled WGS sequence"/>
</dbReference>
<feature type="transmembrane region" description="Helical" evidence="5">
    <location>
        <begin position="95"/>
        <end position="120"/>
    </location>
</feature>
<evidence type="ECO:0000256" key="5">
    <source>
        <dbReference type="SAM" id="Phobius"/>
    </source>
</evidence>
<protein>
    <submittedName>
        <fullName evidence="7">Aromatic acid exporter family protein</fullName>
    </submittedName>
</protein>